<dbReference type="PRINTS" id="PR00182">
    <property type="entry name" value="ECOLNEIPORIN"/>
</dbReference>
<dbReference type="InterPro" id="IPR023614">
    <property type="entry name" value="Porin_dom_sf"/>
</dbReference>
<evidence type="ECO:0000256" key="3">
    <source>
        <dbReference type="ARBA" id="ARBA00022448"/>
    </source>
</evidence>
<dbReference type="EMBL" id="QLTK01000023">
    <property type="protein sequence ID" value="RAS22627.1"/>
    <property type="molecule type" value="Genomic_DNA"/>
</dbReference>
<evidence type="ECO:0000256" key="5">
    <source>
        <dbReference type="ARBA" id="ARBA00022692"/>
    </source>
</evidence>
<dbReference type="SUPFAM" id="SSF56935">
    <property type="entry name" value="Porins"/>
    <property type="match status" value="1"/>
</dbReference>
<evidence type="ECO:0000256" key="9">
    <source>
        <dbReference type="ARBA" id="ARBA00023136"/>
    </source>
</evidence>
<dbReference type="Pfam" id="PF13609">
    <property type="entry name" value="Porin_4"/>
    <property type="match status" value="1"/>
</dbReference>
<dbReference type="InterPro" id="IPR033900">
    <property type="entry name" value="Gram_neg_porin_domain"/>
</dbReference>
<feature type="domain" description="Porin" evidence="12">
    <location>
        <begin position="10"/>
        <end position="358"/>
    </location>
</feature>
<name>A0A329BL71_9BURK</name>
<dbReference type="GO" id="GO:0009279">
    <property type="term" value="C:cell outer membrane"/>
    <property type="evidence" value="ECO:0007669"/>
    <property type="project" value="UniProtKB-SubCell"/>
</dbReference>
<organism evidence="13 14">
    <name type="scientific">Paraburkholderia bryophila</name>
    <dbReference type="NCBI Taxonomy" id="420952"/>
    <lineage>
        <taxon>Bacteria</taxon>
        <taxon>Pseudomonadati</taxon>
        <taxon>Pseudomonadota</taxon>
        <taxon>Betaproteobacteria</taxon>
        <taxon>Burkholderiales</taxon>
        <taxon>Burkholderiaceae</taxon>
        <taxon>Paraburkholderia</taxon>
    </lineage>
</organism>
<dbReference type="PANTHER" id="PTHR34501:SF9">
    <property type="entry name" value="MAJOR OUTER MEMBRANE PROTEIN P.IA"/>
    <property type="match status" value="1"/>
</dbReference>
<keyword evidence="9" id="KW-0472">Membrane</keyword>
<evidence type="ECO:0000256" key="7">
    <source>
        <dbReference type="ARBA" id="ARBA00023065"/>
    </source>
</evidence>
<keyword evidence="7" id="KW-0406">Ion transport</keyword>
<evidence type="ECO:0000256" key="10">
    <source>
        <dbReference type="ARBA" id="ARBA00023237"/>
    </source>
</evidence>
<dbReference type="InterPro" id="IPR002299">
    <property type="entry name" value="Porin_Neis"/>
</dbReference>
<keyword evidence="5" id="KW-0812">Transmembrane</keyword>
<comment type="subunit">
    <text evidence="2">Homotrimer.</text>
</comment>
<dbReference type="RefSeq" id="WP_111934297.1">
    <property type="nucleotide sequence ID" value="NZ_CADFFP010000011.1"/>
</dbReference>
<reference evidence="13 14" key="1">
    <citation type="submission" date="2018-06" db="EMBL/GenBank/DDBJ databases">
        <title>Genomic Encyclopedia of Type Strains, Phase III (KMG-III): the genomes of soil and plant-associated and newly described type strains.</title>
        <authorList>
            <person name="Whitman W."/>
        </authorList>
    </citation>
    <scope>NUCLEOTIDE SEQUENCE [LARGE SCALE GENOMIC DNA]</scope>
    <source>
        <strain evidence="13 14">LMG 23644</strain>
    </source>
</reference>
<dbReference type="InterPro" id="IPR001702">
    <property type="entry name" value="Porin_Gram-ve"/>
</dbReference>
<keyword evidence="4" id="KW-1134">Transmembrane beta strand</keyword>
<feature type="chain" id="PRO_5016383667" evidence="11">
    <location>
        <begin position="23"/>
        <end position="401"/>
    </location>
</feature>
<evidence type="ECO:0000256" key="4">
    <source>
        <dbReference type="ARBA" id="ARBA00022452"/>
    </source>
</evidence>
<sequence>MNKHLAVVLAAAGLVATTAAHAQSSVTLYGVIDNGLVYQNSSTSRGSTTGGHSAITASNGAWAGSRFGLKGSEDLGGGSKAIFQLEAGVNSQNGQSQFTGGMFTRQEWVGLTNPAYGTLTAGRQYTAYYTLLSPYSPTTYLTGFFGAHPGDLDSLDTTIRANNSLVYTSPKFYGFTVSGSYALGGVAGSTNRGSTWSAAIQYLNGPFGIAAGFQRVNNSTVGGGAWGTDSTTNSGGQPGISAINNGYVTAQAQQRVAVTAGYKFSPAWDVSVSYSNVQYIPGVGSAFLNTATFNTAGAVLHWKPTVSWDFAGGYSYTRATQSNGISSSAQYHQISLTQYYSLSSRTGLYLGEAYQHASGKTIGSNGVKIIDATASIGDGFNGSPSSTSTQFTAGVGILHRF</sequence>
<dbReference type="GO" id="GO:0046930">
    <property type="term" value="C:pore complex"/>
    <property type="evidence" value="ECO:0007669"/>
    <property type="project" value="UniProtKB-KW"/>
</dbReference>
<dbReference type="Proteomes" id="UP000248918">
    <property type="component" value="Unassembled WGS sequence"/>
</dbReference>
<dbReference type="PRINTS" id="PR00184">
    <property type="entry name" value="NEISSPPORIN"/>
</dbReference>
<keyword evidence="3" id="KW-0813">Transport</keyword>
<dbReference type="PANTHER" id="PTHR34501">
    <property type="entry name" value="PROTEIN YDDL-RELATED"/>
    <property type="match status" value="1"/>
</dbReference>
<evidence type="ECO:0000256" key="1">
    <source>
        <dbReference type="ARBA" id="ARBA00004571"/>
    </source>
</evidence>
<dbReference type="GO" id="GO:0034220">
    <property type="term" value="P:monoatomic ion transmembrane transport"/>
    <property type="evidence" value="ECO:0007669"/>
    <property type="project" value="InterPro"/>
</dbReference>
<keyword evidence="6 11" id="KW-0732">Signal</keyword>
<protein>
    <submittedName>
        <fullName evidence="13">Putative porin</fullName>
    </submittedName>
</protein>
<comment type="caution">
    <text evidence="13">The sequence shown here is derived from an EMBL/GenBank/DDBJ whole genome shotgun (WGS) entry which is preliminary data.</text>
</comment>
<evidence type="ECO:0000259" key="12">
    <source>
        <dbReference type="Pfam" id="PF13609"/>
    </source>
</evidence>
<evidence type="ECO:0000256" key="11">
    <source>
        <dbReference type="SAM" id="SignalP"/>
    </source>
</evidence>
<dbReference type="OrthoDB" id="8982743at2"/>
<dbReference type="CDD" id="cd00342">
    <property type="entry name" value="gram_neg_porins"/>
    <property type="match status" value="1"/>
</dbReference>
<dbReference type="InterPro" id="IPR050298">
    <property type="entry name" value="Gram-neg_bact_OMP"/>
</dbReference>
<feature type="signal peptide" evidence="11">
    <location>
        <begin position="1"/>
        <end position="22"/>
    </location>
</feature>
<dbReference type="Gene3D" id="2.40.160.10">
    <property type="entry name" value="Porin"/>
    <property type="match status" value="1"/>
</dbReference>
<comment type="subcellular location">
    <subcellularLocation>
        <location evidence="1">Cell outer membrane</location>
        <topology evidence="1">Multi-pass membrane protein</topology>
    </subcellularLocation>
</comment>
<dbReference type="AlphaFoldDB" id="A0A329BL71"/>
<keyword evidence="10" id="KW-0998">Cell outer membrane</keyword>
<evidence type="ECO:0000256" key="2">
    <source>
        <dbReference type="ARBA" id="ARBA00011233"/>
    </source>
</evidence>
<gene>
    <name evidence="13" type="ORF">BX591_12392</name>
</gene>
<evidence type="ECO:0000256" key="6">
    <source>
        <dbReference type="ARBA" id="ARBA00022729"/>
    </source>
</evidence>
<evidence type="ECO:0000313" key="13">
    <source>
        <dbReference type="EMBL" id="RAS22627.1"/>
    </source>
</evidence>
<keyword evidence="8" id="KW-0626">Porin</keyword>
<dbReference type="GO" id="GO:0015288">
    <property type="term" value="F:porin activity"/>
    <property type="evidence" value="ECO:0007669"/>
    <property type="project" value="UniProtKB-KW"/>
</dbReference>
<evidence type="ECO:0000313" key="14">
    <source>
        <dbReference type="Proteomes" id="UP000248918"/>
    </source>
</evidence>
<accession>A0A329BL71</accession>
<proteinExistence type="predicted"/>
<evidence type="ECO:0000256" key="8">
    <source>
        <dbReference type="ARBA" id="ARBA00023114"/>
    </source>
</evidence>